<gene>
    <name evidence="2" type="ORF">SVUK_LOCUS8389</name>
</gene>
<accession>A0A3P7IJS2</accession>
<dbReference type="Proteomes" id="UP000270094">
    <property type="component" value="Unassembled WGS sequence"/>
</dbReference>
<feature type="region of interest" description="Disordered" evidence="1">
    <location>
        <begin position="1"/>
        <end position="31"/>
    </location>
</feature>
<dbReference type="OrthoDB" id="5904826at2759"/>
<proteinExistence type="predicted"/>
<evidence type="ECO:0000313" key="2">
    <source>
        <dbReference type="EMBL" id="VDM73391.1"/>
    </source>
</evidence>
<reference evidence="2 3" key="1">
    <citation type="submission" date="2018-11" db="EMBL/GenBank/DDBJ databases">
        <authorList>
            <consortium name="Pathogen Informatics"/>
        </authorList>
    </citation>
    <scope>NUCLEOTIDE SEQUENCE [LARGE SCALE GENOMIC DNA]</scope>
</reference>
<feature type="compositionally biased region" description="Gly residues" evidence="1">
    <location>
        <begin position="1"/>
        <end position="12"/>
    </location>
</feature>
<keyword evidence="3" id="KW-1185">Reference proteome</keyword>
<sequence>MSGTDGNSGGIGASRRSFGEDQYATPSAASPDVWDIRKKKAADLERLRLESRLKARLKTDEELGLGLLSSAFSRLLGWLDCRHIAGLSPMHSCRSVQFANAYIR</sequence>
<evidence type="ECO:0000313" key="3">
    <source>
        <dbReference type="Proteomes" id="UP000270094"/>
    </source>
</evidence>
<name>A0A3P7IJS2_STRVU</name>
<organism evidence="2 3">
    <name type="scientific">Strongylus vulgaris</name>
    <name type="common">Blood worm</name>
    <dbReference type="NCBI Taxonomy" id="40348"/>
    <lineage>
        <taxon>Eukaryota</taxon>
        <taxon>Metazoa</taxon>
        <taxon>Ecdysozoa</taxon>
        <taxon>Nematoda</taxon>
        <taxon>Chromadorea</taxon>
        <taxon>Rhabditida</taxon>
        <taxon>Rhabditina</taxon>
        <taxon>Rhabditomorpha</taxon>
        <taxon>Strongyloidea</taxon>
        <taxon>Strongylidae</taxon>
        <taxon>Strongylus</taxon>
    </lineage>
</organism>
<dbReference type="AlphaFoldDB" id="A0A3P7IJS2"/>
<dbReference type="EMBL" id="UYYB01030320">
    <property type="protein sequence ID" value="VDM73391.1"/>
    <property type="molecule type" value="Genomic_DNA"/>
</dbReference>
<evidence type="ECO:0000256" key="1">
    <source>
        <dbReference type="SAM" id="MobiDB-lite"/>
    </source>
</evidence>
<protein>
    <submittedName>
        <fullName evidence="2">Uncharacterized protein</fullName>
    </submittedName>
</protein>